<reference evidence="1 2" key="1">
    <citation type="journal article" date="2019" name="Genome Biol. Evol.">
        <title>Insights into the evolution of the New World diploid cottons (Gossypium, subgenus Houzingenia) based on genome sequencing.</title>
        <authorList>
            <person name="Grover C.E."/>
            <person name="Arick M.A. 2nd"/>
            <person name="Thrash A."/>
            <person name="Conover J.L."/>
            <person name="Sanders W.S."/>
            <person name="Peterson D.G."/>
            <person name="Frelichowski J.E."/>
            <person name="Scheffler J.A."/>
            <person name="Scheffler B.E."/>
            <person name="Wendel J.F."/>
        </authorList>
    </citation>
    <scope>NUCLEOTIDE SEQUENCE [LARGE SCALE GENOMIC DNA]</scope>
    <source>
        <strain evidence="1">1</strain>
        <tissue evidence="1">Leaf</tissue>
    </source>
</reference>
<sequence>MLKSGRMKIHRMRKTLTSVVLQPFLKSEKGLISNLL</sequence>
<dbReference type="EMBL" id="JABFAF010268237">
    <property type="protein sequence ID" value="MBA0877475.1"/>
    <property type="molecule type" value="Genomic_DNA"/>
</dbReference>
<accession>A0A7J9N2A7</accession>
<dbReference type="AlphaFoldDB" id="A0A7J9N2A7"/>
<keyword evidence="2" id="KW-1185">Reference proteome</keyword>
<organism evidence="1 2">
    <name type="scientific">Gossypium schwendimanii</name>
    <name type="common">Cotton</name>
    <dbReference type="NCBI Taxonomy" id="34291"/>
    <lineage>
        <taxon>Eukaryota</taxon>
        <taxon>Viridiplantae</taxon>
        <taxon>Streptophyta</taxon>
        <taxon>Embryophyta</taxon>
        <taxon>Tracheophyta</taxon>
        <taxon>Spermatophyta</taxon>
        <taxon>Magnoliopsida</taxon>
        <taxon>eudicotyledons</taxon>
        <taxon>Gunneridae</taxon>
        <taxon>Pentapetalae</taxon>
        <taxon>rosids</taxon>
        <taxon>malvids</taxon>
        <taxon>Malvales</taxon>
        <taxon>Malvaceae</taxon>
        <taxon>Malvoideae</taxon>
        <taxon>Gossypium</taxon>
    </lineage>
</organism>
<evidence type="ECO:0000313" key="1">
    <source>
        <dbReference type="EMBL" id="MBA0877475.1"/>
    </source>
</evidence>
<name>A0A7J9N2A7_GOSSC</name>
<protein>
    <submittedName>
        <fullName evidence="1">Uncharacterized protein</fullName>
    </submittedName>
</protein>
<evidence type="ECO:0000313" key="2">
    <source>
        <dbReference type="Proteomes" id="UP000593576"/>
    </source>
</evidence>
<gene>
    <name evidence="1" type="ORF">Goshw_018310</name>
</gene>
<comment type="caution">
    <text evidence="1">The sequence shown here is derived from an EMBL/GenBank/DDBJ whole genome shotgun (WGS) entry which is preliminary data.</text>
</comment>
<proteinExistence type="predicted"/>
<dbReference type="Proteomes" id="UP000593576">
    <property type="component" value="Unassembled WGS sequence"/>
</dbReference>